<dbReference type="InterPro" id="IPR027417">
    <property type="entry name" value="P-loop_NTPase"/>
</dbReference>
<comment type="catalytic activity">
    <reaction evidence="9 10">
        <text>D-gluconate + ATP = 6-phospho-D-gluconate + ADP + H(+)</text>
        <dbReference type="Rhea" id="RHEA:19433"/>
        <dbReference type="ChEBI" id="CHEBI:15378"/>
        <dbReference type="ChEBI" id="CHEBI:18391"/>
        <dbReference type="ChEBI" id="CHEBI:30616"/>
        <dbReference type="ChEBI" id="CHEBI:58759"/>
        <dbReference type="ChEBI" id="CHEBI:456216"/>
        <dbReference type="EC" id="2.7.1.12"/>
    </reaction>
</comment>
<name>A0A2U1TI07_9MICO</name>
<keyword evidence="7 10" id="KW-0067">ATP-binding</keyword>
<evidence type="ECO:0000256" key="8">
    <source>
        <dbReference type="ARBA" id="ARBA00023064"/>
    </source>
</evidence>
<dbReference type="SUPFAM" id="SSF52540">
    <property type="entry name" value="P-loop containing nucleoside triphosphate hydrolases"/>
    <property type="match status" value="1"/>
</dbReference>
<evidence type="ECO:0000313" key="12">
    <source>
        <dbReference type="Proteomes" id="UP000244962"/>
    </source>
</evidence>
<accession>A0A2U1TI07</accession>
<evidence type="ECO:0000256" key="7">
    <source>
        <dbReference type="ARBA" id="ARBA00022840"/>
    </source>
</evidence>
<evidence type="ECO:0000256" key="2">
    <source>
        <dbReference type="ARBA" id="ARBA00008420"/>
    </source>
</evidence>
<evidence type="ECO:0000256" key="5">
    <source>
        <dbReference type="ARBA" id="ARBA00022741"/>
    </source>
</evidence>
<dbReference type="InterPro" id="IPR006001">
    <property type="entry name" value="Therm_gnt_kin"/>
</dbReference>
<dbReference type="EMBL" id="QEFB01000001">
    <property type="protein sequence ID" value="PWC08531.1"/>
    <property type="molecule type" value="Genomic_DNA"/>
</dbReference>
<dbReference type="FunFam" id="3.40.50.300:FF:000522">
    <property type="entry name" value="Gluconokinase"/>
    <property type="match status" value="1"/>
</dbReference>
<proteinExistence type="inferred from homology"/>
<evidence type="ECO:0000256" key="3">
    <source>
        <dbReference type="ARBA" id="ARBA00012054"/>
    </source>
</evidence>
<reference evidence="12" key="1">
    <citation type="submission" date="2018-04" db="EMBL/GenBank/DDBJ databases">
        <authorList>
            <person name="Liu S."/>
            <person name="Wang Z."/>
            <person name="Li J."/>
        </authorList>
    </citation>
    <scope>NUCLEOTIDE SEQUENCE [LARGE SCALE GENOMIC DNA]</scope>
    <source>
        <strain evidence="12">622</strain>
    </source>
</reference>
<dbReference type="PANTHER" id="PTHR43442:SF3">
    <property type="entry name" value="GLUCONOKINASE-RELATED"/>
    <property type="match status" value="1"/>
</dbReference>
<keyword evidence="8" id="KW-0311">Gluconate utilization</keyword>
<dbReference type="RefSeq" id="WP_108962247.1">
    <property type="nucleotide sequence ID" value="NZ_QEFB01000001.1"/>
</dbReference>
<dbReference type="Pfam" id="PF01202">
    <property type="entry name" value="SKI"/>
    <property type="match status" value="1"/>
</dbReference>
<keyword evidence="5 10" id="KW-0547">Nucleotide-binding</keyword>
<dbReference type="Proteomes" id="UP000244962">
    <property type="component" value="Unassembled WGS sequence"/>
</dbReference>
<dbReference type="PANTHER" id="PTHR43442">
    <property type="entry name" value="GLUCONOKINASE-RELATED"/>
    <property type="match status" value="1"/>
</dbReference>
<protein>
    <recommendedName>
        <fullName evidence="3 10">Gluconokinase</fullName>
        <ecNumber evidence="3 10">2.7.1.12</ecNumber>
    </recommendedName>
</protein>
<dbReference type="GO" id="GO:0046316">
    <property type="term" value="F:gluconokinase activity"/>
    <property type="evidence" value="ECO:0007669"/>
    <property type="project" value="UniProtKB-EC"/>
</dbReference>
<dbReference type="Gene3D" id="3.40.50.300">
    <property type="entry name" value="P-loop containing nucleotide triphosphate hydrolases"/>
    <property type="match status" value="1"/>
</dbReference>
<dbReference type="InterPro" id="IPR031322">
    <property type="entry name" value="Shikimate/glucono_kinase"/>
</dbReference>
<evidence type="ECO:0000256" key="1">
    <source>
        <dbReference type="ARBA" id="ARBA00004761"/>
    </source>
</evidence>
<comment type="pathway">
    <text evidence="1">Carbohydrate acid metabolism.</text>
</comment>
<dbReference type="GO" id="GO:0005524">
    <property type="term" value="F:ATP binding"/>
    <property type="evidence" value="ECO:0007669"/>
    <property type="project" value="UniProtKB-KW"/>
</dbReference>
<comment type="similarity">
    <text evidence="2 10">Belongs to the gluconokinase GntK/GntV family.</text>
</comment>
<dbReference type="CDD" id="cd02021">
    <property type="entry name" value="GntK"/>
    <property type="match status" value="1"/>
</dbReference>
<evidence type="ECO:0000256" key="10">
    <source>
        <dbReference type="RuleBase" id="RU363066"/>
    </source>
</evidence>
<dbReference type="NCBIfam" id="TIGR01313">
    <property type="entry name" value="therm_gnt_kin"/>
    <property type="match status" value="1"/>
</dbReference>
<comment type="caution">
    <text evidence="11">The sequence shown here is derived from an EMBL/GenBank/DDBJ whole genome shotgun (WGS) entry which is preliminary data.</text>
</comment>
<dbReference type="EC" id="2.7.1.12" evidence="3 10"/>
<dbReference type="GO" id="GO:0019521">
    <property type="term" value="P:D-gluconate metabolic process"/>
    <property type="evidence" value="ECO:0007669"/>
    <property type="project" value="UniProtKB-KW"/>
</dbReference>
<evidence type="ECO:0000313" key="11">
    <source>
        <dbReference type="EMBL" id="PWC08531.1"/>
    </source>
</evidence>
<evidence type="ECO:0000256" key="6">
    <source>
        <dbReference type="ARBA" id="ARBA00022777"/>
    </source>
</evidence>
<organism evidence="11 12">
    <name type="scientific">Mycetocola zhujimingii</name>
    <dbReference type="NCBI Taxonomy" id="2079792"/>
    <lineage>
        <taxon>Bacteria</taxon>
        <taxon>Bacillati</taxon>
        <taxon>Actinomycetota</taxon>
        <taxon>Actinomycetes</taxon>
        <taxon>Micrococcales</taxon>
        <taxon>Microbacteriaceae</taxon>
        <taxon>Mycetocola</taxon>
    </lineage>
</organism>
<keyword evidence="4 10" id="KW-0808">Transferase</keyword>
<keyword evidence="12" id="KW-1185">Reference proteome</keyword>
<sequence>MSQQTTAHTQIIVMGVSGSGKSTIGALIAGALGVPFVDGDALHPRSNIEKMAGGHPLEDADRWPWLALVGRTLADADGAGGMVIACSALRRAYREAILESAPHARFVHLDGSRDVLASRIEGRSGHFMPPSLLDSQFATLEPLARDEPGIVVDIDLPVAAIVDDAVARIRAGEGIREGEDTRADEGVAGA</sequence>
<evidence type="ECO:0000256" key="4">
    <source>
        <dbReference type="ARBA" id="ARBA00022679"/>
    </source>
</evidence>
<dbReference type="GO" id="GO:0005737">
    <property type="term" value="C:cytoplasm"/>
    <property type="evidence" value="ECO:0007669"/>
    <property type="project" value="TreeGrafter"/>
</dbReference>
<gene>
    <name evidence="11" type="ORF">DF223_04195</name>
</gene>
<evidence type="ECO:0000256" key="9">
    <source>
        <dbReference type="ARBA" id="ARBA00048090"/>
    </source>
</evidence>
<dbReference type="AlphaFoldDB" id="A0A2U1TI07"/>
<keyword evidence="6 10" id="KW-0418">Kinase</keyword>